<feature type="compositionally biased region" description="Polar residues" evidence="3">
    <location>
        <begin position="631"/>
        <end position="645"/>
    </location>
</feature>
<dbReference type="SUPFAM" id="SSF46785">
    <property type="entry name" value="Winged helix' DNA-binding domain"/>
    <property type="match status" value="1"/>
</dbReference>
<dbReference type="PROSITE" id="PS50219">
    <property type="entry name" value="CNH"/>
    <property type="match status" value="1"/>
</dbReference>
<evidence type="ECO:0000259" key="5">
    <source>
        <dbReference type="PROSITE" id="PS50186"/>
    </source>
</evidence>
<feature type="compositionally biased region" description="Low complexity" evidence="3">
    <location>
        <begin position="127"/>
        <end position="144"/>
    </location>
</feature>
<evidence type="ECO:0000256" key="3">
    <source>
        <dbReference type="SAM" id="MobiDB-lite"/>
    </source>
</evidence>
<dbReference type="Gene3D" id="1.10.10.10">
    <property type="entry name" value="Winged helix-like DNA-binding domain superfamily/Winged helix DNA-binding domain"/>
    <property type="match status" value="1"/>
</dbReference>
<evidence type="ECO:0000259" key="6">
    <source>
        <dbReference type="PROSITE" id="PS50219"/>
    </source>
</evidence>
<proteinExistence type="predicted"/>
<dbReference type="Pfam" id="PF15405">
    <property type="entry name" value="PH_5"/>
    <property type="match status" value="1"/>
</dbReference>
<keyword evidence="2" id="KW-0344">Guanine-nucleotide releasing factor</keyword>
<feature type="domain" description="DH" evidence="4">
    <location>
        <begin position="911"/>
        <end position="1103"/>
    </location>
</feature>
<feature type="compositionally biased region" description="Polar residues" evidence="3">
    <location>
        <begin position="540"/>
        <end position="554"/>
    </location>
</feature>
<dbReference type="Pfam" id="PF00780">
    <property type="entry name" value="CNH"/>
    <property type="match status" value="1"/>
</dbReference>
<dbReference type="EMBL" id="JAQGDS010000010">
    <property type="protein sequence ID" value="KAJ6257559.1"/>
    <property type="molecule type" value="Genomic_DNA"/>
</dbReference>
<dbReference type="Pfam" id="PF00621">
    <property type="entry name" value="RhoGEF"/>
    <property type="match status" value="1"/>
</dbReference>
<dbReference type="GO" id="GO:0005085">
    <property type="term" value="F:guanyl-nucleotide exchange factor activity"/>
    <property type="evidence" value="ECO:0007669"/>
    <property type="project" value="UniProtKB-KW"/>
</dbReference>
<dbReference type="SUPFAM" id="SSF50729">
    <property type="entry name" value="PH domain-like"/>
    <property type="match status" value="1"/>
</dbReference>
<dbReference type="InterPro" id="IPR052233">
    <property type="entry name" value="Rho-type_GEFs"/>
</dbReference>
<dbReference type="FunFam" id="1.20.900.10:FF:000035">
    <property type="entry name" value="Rho guanyl nucleotide exchange factor"/>
    <property type="match status" value="1"/>
</dbReference>
<evidence type="ECO:0000256" key="2">
    <source>
        <dbReference type="ARBA" id="ARBA00022658"/>
    </source>
</evidence>
<dbReference type="InterPro" id="IPR000219">
    <property type="entry name" value="DH_dom"/>
</dbReference>
<feature type="domain" description="DEP" evidence="5">
    <location>
        <begin position="744"/>
        <end position="819"/>
    </location>
</feature>
<evidence type="ECO:0000259" key="4">
    <source>
        <dbReference type="PROSITE" id="PS50010"/>
    </source>
</evidence>
<feature type="compositionally biased region" description="Basic and acidic residues" evidence="3">
    <location>
        <begin position="557"/>
        <end position="566"/>
    </location>
</feature>
<reference evidence="7" key="1">
    <citation type="submission" date="2023-01" db="EMBL/GenBank/DDBJ databases">
        <title>The chitinases involved in constricting ring structure development in the nematode-trapping fungus Drechslerella dactyloides.</title>
        <authorList>
            <person name="Wang R."/>
            <person name="Zhang L."/>
            <person name="Tang P."/>
            <person name="Li S."/>
            <person name="Liang L."/>
        </authorList>
    </citation>
    <scope>NUCLEOTIDE SEQUENCE</scope>
    <source>
        <strain evidence="7">YMF1.00031</strain>
    </source>
</reference>
<evidence type="ECO:0000256" key="1">
    <source>
        <dbReference type="ARBA" id="ARBA00022553"/>
    </source>
</evidence>
<dbReference type="SMART" id="SM00325">
    <property type="entry name" value="RhoGEF"/>
    <property type="match status" value="1"/>
</dbReference>
<feature type="compositionally biased region" description="Low complexity" evidence="3">
    <location>
        <begin position="679"/>
        <end position="690"/>
    </location>
</feature>
<dbReference type="PROSITE" id="PS50010">
    <property type="entry name" value="DH_2"/>
    <property type="match status" value="1"/>
</dbReference>
<dbReference type="Gene3D" id="2.30.29.30">
    <property type="entry name" value="Pleckstrin-homology domain (PH domain)/Phosphotyrosine-binding domain (PTB)"/>
    <property type="match status" value="1"/>
</dbReference>
<dbReference type="InterPro" id="IPR036388">
    <property type="entry name" value="WH-like_DNA-bd_sf"/>
</dbReference>
<dbReference type="SMART" id="SM00036">
    <property type="entry name" value="CNH"/>
    <property type="match status" value="1"/>
</dbReference>
<protein>
    <recommendedName>
        <fullName evidence="9">Rho guanyl-nucleotide exchange factor</fullName>
    </recommendedName>
</protein>
<keyword evidence="8" id="KW-1185">Reference proteome</keyword>
<dbReference type="CDD" id="cd00160">
    <property type="entry name" value="RhoGEF"/>
    <property type="match status" value="1"/>
</dbReference>
<feature type="compositionally biased region" description="Polar residues" evidence="3">
    <location>
        <begin position="222"/>
        <end position="236"/>
    </location>
</feature>
<feature type="region of interest" description="Disordered" evidence="3">
    <location>
        <begin position="76"/>
        <end position="149"/>
    </location>
</feature>
<dbReference type="CDD" id="cd04435">
    <property type="entry name" value="DEP_fRom2"/>
    <property type="match status" value="1"/>
</dbReference>
<dbReference type="SMART" id="SM00049">
    <property type="entry name" value="DEP"/>
    <property type="match status" value="1"/>
</dbReference>
<dbReference type="InterPro" id="IPR001180">
    <property type="entry name" value="CNH_dom"/>
</dbReference>
<dbReference type="InterPro" id="IPR041675">
    <property type="entry name" value="PH_5"/>
</dbReference>
<feature type="compositionally biased region" description="Polar residues" evidence="3">
    <location>
        <begin position="691"/>
        <end position="710"/>
    </location>
</feature>
<dbReference type="InterPro" id="IPR035899">
    <property type="entry name" value="DBL_dom_sf"/>
</dbReference>
<dbReference type="InterPro" id="IPR011993">
    <property type="entry name" value="PH-like_dom_sf"/>
</dbReference>
<dbReference type="PANTHER" id="PTHR46572">
    <property type="entry name" value="RHO1 GDP-GTP EXCHANGE PROTEIN 1-RELATED"/>
    <property type="match status" value="1"/>
</dbReference>
<gene>
    <name evidence="7" type="ORF">Dda_7344</name>
</gene>
<dbReference type="SUPFAM" id="SSF48065">
    <property type="entry name" value="DBL homology domain (DH-domain)"/>
    <property type="match status" value="1"/>
</dbReference>
<sequence>MAQLLDGIDGTAGPSVTALWELRISFVSARRHVPLTGRERRPVGGGLASLPVVVSSGATGIGMNERRELARRVRLEESKARPSHHQHPPKKDLLLPPGLRLPYRVSQITLPADRPSRKEPPPSSLARRSTVGTSRSLRSTGSRVYTPFRPIANRSRIPASKGQTVNNDARPALLLACLLPPFDLFLSGPAPLPANHQPSPPSTVGEPSFSLVAGTGSRGKSRQSLLRNTSIDTRTLSSRRRPPASCDVQRGCVSGLFANSRHHSAPTIQPPSNNRCAKSDPRTWRSITFRRESSSLTGVGSPCSPLPSLFSTSCAAAAAPAAPAACGCLLLEGLRTKMAEPQHGRAYNAGPSSSTRDAAFSNIFGGPPPPGRSQTMNSQTPMPPPSRSQTMTNLQNHGHNHGQGVGNDGYDSHKPNGYPPSGHHHQRPQNGYPPQGMPNGNYGRQIQQPPLHGQYQGPPPPQQQYHQGHPPPDRRPYAQTQRMPPPSFSRPPPSRFYPPQGPGGYPGPALNNDPNRSRSLAGYAPPPSAFHQGQGPHRPAQNQIVNPMARQTAQGRHIPERADERSMSMTSAMSDSRDAPRAQTMSGRVIPFRPRDTSDDQYSASPVSEARGPSSFDDRYQSPPMDHNRSSHATTISQRSSSSTFPMRPENRDSQMSQASQLSHTSVASNSSVKPRTPSYASTSSSVATSQLTDTTAVMSRTQTNQSQISRAQTMVSQQSTILTTSRRAPLVYPALLSRVADVFRERISIGDRMKNELTYKSAFTGAEAVDMIAYIIKTSDRNLALLLGRALDAQKFFHDVTYDHRLRDSGSEVYQFRERLVDEDKSDVNGVFTLLTECYSPTCTRDRLCYSIACPRRLEQQARLNMQPLPGLKRESSRSSLHDNDEKEQKLWIHSVSKEVAESVSDSEKKRQEVICEVIYTERDFVKDLEYLRDFWMKPLRSGGPNLQSPIPDYKREKFIRTVFSNILEVHSVNSRLAEALTRRQQGNEIIRNIGDIFLEYVPHFDPFIKYGANQLYGKYEFEREKASNPPFARFVEETERMKESRKLELNGYLTKPTTRLARYPLLLEAVLKNTADDNPDKQDLPKAIEMIRECLSKVNVESGRAENTFNLMQLDHQLQFAPGEKVDLKLTEEGRQLIFKGSLRRSPTDAGTGDIQAFLFDHAILLVKIKVINKREQYKVYKRVLPEAKGIKRPPSSLLAKTGNQQKTDANSKNGFPITFQHLGKRGYVLSLFASTVVGRRKWMEHIEAQQTALRERSNIFTKTILSDDFFNFNTNKVNCLVPMDGGRKLVYGTDTGIYVSDRRPNSTAQGVPKKVIDMVGVSQVDVLEEYQILLVLSDKTAYSFPIETITEPGDSAMASKRHKRIQGHVNFFKTGVCLGRVLVCCVKNSSMSATVKVYEPMDTLAKGRNKPAFRKLLAGGQDGLKLFKEFYIPSEASSIHFLKSKLCVGCAKGFEVVSLETLDTQTLLDPADTSLDFVQRRENVKPIAIYRLNGGEFLLNYSDFSFFVNRNGWRARPDWQIQWEGSPTAFALQPPYILAFEPNFIEIRNMESGGMVTIITGKNLRMLHESSREILYAYEDDEGEDVIASLDFWKQQQRI</sequence>
<dbReference type="PANTHER" id="PTHR46572:SF2">
    <property type="entry name" value="RHO1 GDP-GTP EXCHANGE PROTEIN 1-RELATED"/>
    <property type="match status" value="1"/>
</dbReference>
<feature type="region of interest" description="Disordered" evidence="3">
    <location>
        <begin position="343"/>
        <end position="710"/>
    </location>
</feature>
<dbReference type="Proteomes" id="UP001221413">
    <property type="component" value="Unassembled WGS sequence"/>
</dbReference>
<feature type="compositionally biased region" description="Low complexity" evidence="3">
    <location>
        <begin position="447"/>
        <end position="456"/>
    </location>
</feature>
<feature type="compositionally biased region" description="Pro residues" evidence="3">
    <location>
        <begin position="483"/>
        <end position="501"/>
    </location>
</feature>
<feature type="domain" description="CNH" evidence="6">
    <location>
        <begin position="1277"/>
        <end position="1577"/>
    </location>
</feature>
<dbReference type="InterPro" id="IPR000591">
    <property type="entry name" value="DEP_dom"/>
</dbReference>
<feature type="compositionally biased region" description="Polar residues" evidence="3">
    <location>
        <begin position="654"/>
        <end position="674"/>
    </location>
</feature>
<evidence type="ECO:0000313" key="8">
    <source>
        <dbReference type="Proteomes" id="UP001221413"/>
    </source>
</evidence>
<accession>A0AAD6NGN7</accession>
<feature type="region of interest" description="Disordered" evidence="3">
    <location>
        <begin position="193"/>
        <end position="244"/>
    </location>
</feature>
<dbReference type="PROSITE" id="PS50186">
    <property type="entry name" value="DEP"/>
    <property type="match status" value="1"/>
</dbReference>
<dbReference type="GO" id="GO:0035556">
    <property type="term" value="P:intracellular signal transduction"/>
    <property type="evidence" value="ECO:0007669"/>
    <property type="project" value="InterPro"/>
</dbReference>
<evidence type="ECO:0000313" key="7">
    <source>
        <dbReference type="EMBL" id="KAJ6257559.1"/>
    </source>
</evidence>
<evidence type="ECO:0008006" key="9">
    <source>
        <dbReference type="Google" id="ProtNLM"/>
    </source>
</evidence>
<dbReference type="Pfam" id="PF00610">
    <property type="entry name" value="DEP"/>
    <property type="match status" value="1"/>
</dbReference>
<organism evidence="7 8">
    <name type="scientific">Drechslerella dactyloides</name>
    <name type="common">Nematode-trapping fungus</name>
    <name type="synonym">Arthrobotrys dactyloides</name>
    <dbReference type="NCBI Taxonomy" id="74499"/>
    <lineage>
        <taxon>Eukaryota</taxon>
        <taxon>Fungi</taxon>
        <taxon>Dikarya</taxon>
        <taxon>Ascomycota</taxon>
        <taxon>Pezizomycotina</taxon>
        <taxon>Orbiliomycetes</taxon>
        <taxon>Orbiliales</taxon>
        <taxon>Orbiliaceae</taxon>
        <taxon>Drechslerella</taxon>
    </lineage>
</organism>
<dbReference type="Gene3D" id="1.20.900.10">
    <property type="entry name" value="Dbl homology (DH) domain"/>
    <property type="match status" value="1"/>
</dbReference>
<name>A0AAD6NGN7_DREDA</name>
<dbReference type="InterPro" id="IPR036390">
    <property type="entry name" value="WH_DNA-bd_sf"/>
</dbReference>
<comment type="caution">
    <text evidence="7">The sequence shown here is derived from an EMBL/GenBank/DDBJ whole genome shotgun (WGS) entry which is preliminary data.</text>
</comment>
<keyword evidence="1" id="KW-0597">Phosphoprotein</keyword>